<reference evidence="3 4" key="1">
    <citation type="submission" date="2014-04" db="EMBL/GenBank/DDBJ databases">
        <title>Evolutionary Origins and Diversification of the Mycorrhizal Mutualists.</title>
        <authorList>
            <consortium name="DOE Joint Genome Institute"/>
            <consortium name="Mycorrhizal Genomics Consortium"/>
            <person name="Kohler A."/>
            <person name="Kuo A."/>
            <person name="Nagy L.G."/>
            <person name="Floudas D."/>
            <person name="Copeland A."/>
            <person name="Barry K.W."/>
            <person name="Cichocki N."/>
            <person name="Veneault-Fourrey C."/>
            <person name="LaButti K."/>
            <person name="Lindquist E.A."/>
            <person name="Lipzen A."/>
            <person name="Lundell T."/>
            <person name="Morin E."/>
            <person name="Murat C."/>
            <person name="Riley R."/>
            <person name="Ohm R."/>
            <person name="Sun H."/>
            <person name="Tunlid A."/>
            <person name="Henrissat B."/>
            <person name="Grigoriev I.V."/>
            <person name="Hibbett D.S."/>
            <person name="Martin F."/>
        </authorList>
    </citation>
    <scope>NUCLEOTIDE SEQUENCE [LARGE SCALE GENOMIC DNA]</scope>
    <source>
        <strain evidence="3 4">Koide BX008</strain>
    </source>
</reference>
<sequence>MEHGKSVEEPSVRSLFDPMFVVPRQKSLHRHRGDFMMKMQPSPVSASAVVISHWVTSSVDPWKADSDKQVGKRSTARSPGAASGEKRGLL</sequence>
<dbReference type="HOGENOM" id="CLU_2440372_0_0_1"/>
<evidence type="ECO:0000256" key="1">
    <source>
        <dbReference type="SAM" id="MobiDB-lite"/>
    </source>
</evidence>
<evidence type="ECO:0000313" key="3">
    <source>
        <dbReference type="EMBL" id="KIL55274.1"/>
    </source>
</evidence>
<protein>
    <submittedName>
        <fullName evidence="3">Uncharacterized protein</fullName>
    </submittedName>
</protein>
<dbReference type="Proteomes" id="UP000054549">
    <property type="component" value="Unassembled WGS sequence"/>
</dbReference>
<dbReference type="EMBL" id="KN818538">
    <property type="protein sequence ID" value="KIL55274.1"/>
    <property type="molecule type" value="Genomic_DNA"/>
</dbReference>
<feature type="region of interest" description="Disordered" evidence="1">
    <location>
        <begin position="61"/>
        <end position="90"/>
    </location>
</feature>
<accession>A0A0C2SMS0</accession>
<evidence type="ECO:0000313" key="4">
    <source>
        <dbReference type="Proteomes" id="UP000054549"/>
    </source>
</evidence>
<dbReference type="AlphaFoldDB" id="A0A0C2SMS0"/>
<keyword evidence="4" id="KW-1185">Reference proteome</keyword>
<dbReference type="EMBL" id="KN818669">
    <property type="protein sequence ID" value="KIL54658.1"/>
    <property type="molecule type" value="Genomic_DNA"/>
</dbReference>
<organism evidence="3 4">
    <name type="scientific">Amanita muscaria (strain Koide BX008)</name>
    <dbReference type="NCBI Taxonomy" id="946122"/>
    <lineage>
        <taxon>Eukaryota</taxon>
        <taxon>Fungi</taxon>
        <taxon>Dikarya</taxon>
        <taxon>Basidiomycota</taxon>
        <taxon>Agaricomycotina</taxon>
        <taxon>Agaricomycetes</taxon>
        <taxon>Agaricomycetidae</taxon>
        <taxon>Agaricales</taxon>
        <taxon>Pluteineae</taxon>
        <taxon>Amanitaceae</taxon>
        <taxon>Amanita</taxon>
    </lineage>
</organism>
<proteinExistence type="predicted"/>
<name>A0A0C2SMS0_AMAMK</name>
<gene>
    <name evidence="3" type="ORF">M378DRAFT_640371</name>
    <name evidence="2" type="ORF">M378DRAFT_740831</name>
</gene>
<evidence type="ECO:0000313" key="2">
    <source>
        <dbReference type="EMBL" id="KIL54658.1"/>
    </source>
</evidence>